<name>A0A0G0GBS8_9BACT</name>
<dbReference type="GO" id="GO:0046872">
    <property type="term" value="F:metal ion binding"/>
    <property type="evidence" value="ECO:0007669"/>
    <property type="project" value="UniProtKB-KW"/>
</dbReference>
<dbReference type="GO" id="GO:0002953">
    <property type="term" value="F:5'-deoxynucleotidase activity"/>
    <property type="evidence" value="ECO:0007669"/>
    <property type="project" value="InterPro"/>
</dbReference>
<keyword evidence="2 4" id="KW-0378">Hydrolase</keyword>
<dbReference type="EMBL" id="LBSX01000009">
    <property type="protein sequence ID" value="KKQ27422.1"/>
    <property type="molecule type" value="Genomic_DNA"/>
</dbReference>
<feature type="domain" description="HD" evidence="3">
    <location>
        <begin position="30"/>
        <end position="169"/>
    </location>
</feature>
<protein>
    <submittedName>
        <fullName evidence="4">Metal-dependent phosphohydrolase, HD superfamily</fullName>
    </submittedName>
</protein>
<organism evidence="4 5">
    <name type="scientific">Candidatus Magasanikbacteria bacterium GW2011_GWC2_37_14</name>
    <dbReference type="NCBI Taxonomy" id="1619046"/>
    <lineage>
        <taxon>Bacteria</taxon>
        <taxon>Candidatus Magasanikiibacteriota</taxon>
    </lineage>
</organism>
<gene>
    <name evidence="4" type="ORF">US42_C0009G0012</name>
</gene>
<evidence type="ECO:0000313" key="5">
    <source>
        <dbReference type="Proteomes" id="UP000034849"/>
    </source>
</evidence>
<proteinExistence type="predicted"/>
<sequence>MNNLLKLLSILQLTKEQPVSGYLVAGVKHAELPNLADHHYNCILISYFLAQKIKDRGITIDERKLMLLLMFHDLSELFGGDVAAPLNRKYPDLKIHKDKIGDRAMEMLAELADGSAGTEMKQKYWEFENEDSDERWLAKIIDQMDHMLFFEHYNNSQKFPKSVLYRDEFLAKHIIDLQKNIKNEELKKVVDEFLQEFKNNFYNQGYQPIAFLM</sequence>
<evidence type="ECO:0000256" key="2">
    <source>
        <dbReference type="ARBA" id="ARBA00022801"/>
    </source>
</evidence>
<comment type="caution">
    <text evidence="4">The sequence shown here is derived from an EMBL/GenBank/DDBJ whole genome shotgun (WGS) entry which is preliminary data.</text>
</comment>
<dbReference type="InterPro" id="IPR006674">
    <property type="entry name" value="HD_domain"/>
</dbReference>
<dbReference type="Pfam" id="PF13023">
    <property type="entry name" value="HD_3"/>
    <property type="match status" value="1"/>
</dbReference>
<evidence type="ECO:0000259" key="3">
    <source>
        <dbReference type="Pfam" id="PF13023"/>
    </source>
</evidence>
<keyword evidence="1" id="KW-0479">Metal-binding</keyword>
<dbReference type="PANTHER" id="PTHR11845">
    <property type="entry name" value="5'-DEOXYNUCLEOTIDASE HDDC2"/>
    <property type="match status" value="1"/>
</dbReference>
<dbReference type="InterPro" id="IPR039356">
    <property type="entry name" value="YfbR/HDDC2"/>
</dbReference>
<evidence type="ECO:0000313" key="4">
    <source>
        <dbReference type="EMBL" id="KKQ27422.1"/>
    </source>
</evidence>
<dbReference type="STRING" id="1619046.US42_C0009G0012"/>
<evidence type="ECO:0000256" key="1">
    <source>
        <dbReference type="ARBA" id="ARBA00022723"/>
    </source>
</evidence>
<dbReference type="AlphaFoldDB" id="A0A0G0GBS8"/>
<dbReference type="Gene3D" id="1.10.3210.10">
    <property type="entry name" value="Hypothetical protein af1432"/>
    <property type="match status" value="1"/>
</dbReference>
<dbReference type="Proteomes" id="UP000034849">
    <property type="component" value="Unassembled WGS sequence"/>
</dbReference>
<accession>A0A0G0GBS8</accession>
<reference evidence="4 5" key="1">
    <citation type="journal article" date="2015" name="Nature">
        <title>rRNA introns, odd ribosomes, and small enigmatic genomes across a large radiation of phyla.</title>
        <authorList>
            <person name="Brown C.T."/>
            <person name="Hug L.A."/>
            <person name="Thomas B.C."/>
            <person name="Sharon I."/>
            <person name="Castelle C.J."/>
            <person name="Singh A."/>
            <person name="Wilkins M.J."/>
            <person name="Williams K.H."/>
            <person name="Banfield J.F."/>
        </authorList>
    </citation>
    <scope>NUCLEOTIDE SEQUENCE [LARGE SCALE GENOMIC DNA]</scope>
</reference>
<dbReference type="PANTHER" id="PTHR11845:SF13">
    <property type="entry name" value="5'-DEOXYNUCLEOTIDASE HDDC2"/>
    <property type="match status" value="1"/>
</dbReference>
<dbReference type="SUPFAM" id="SSF109604">
    <property type="entry name" value="HD-domain/PDEase-like"/>
    <property type="match status" value="1"/>
</dbReference>